<name>A0ACC1SSE9_9HYPO</name>
<proteinExistence type="predicted"/>
<accession>A0ACC1SSE9</accession>
<gene>
    <name evidence="1" type="ORF">NM208_g2562</name>
</gene>
<evidence type="ECO:0000313" key="1">
    <source>
        <dbReference type="EMBL" id="KAJ3545320.1"/>
    </source>
</evidence>
<sequence>MSESILRLRSRFPGGNAREPHTHDDTLSPMWFYIPFLYNALKLVRPVGCVALALGYKPSLLLLLGWALTDGMSLHGRGVPRIIRLMLGMYDVLNMILILAFFADWSLSSTVQFGKTFSERRTPEEELTTTTQEGLSPAPWLYSMLRIHARCTLAVVAYTTLAHSQLRLSTPKRKALNTNQKSGCRANETSTDQLLSPYLSRLRQLVESYLQQELDRAQHSMIEELASELAYSQPGGIEICLDVDSTWIDTLKCFIENSTLESWDWWPFQPPMRPPTAGYSCIRWLCICGKPRWANVPDAFATQLVTIVKNAANGSEPVEASRGIRPSPAGSSTTATQAGIGSSIPLQVPQSRLTTTESREPRARITNTNPGAIPMPVTSRFVLFMAKVFVKIEARLLETKRTAQKHIRIVVLFTL</sequence>
<organism evidence="1 2">
    <name type="scientific">Fusarium decemcellulare</name>
    <dbReference type="NCBI Taxonomy" id="57161"/>
    <lineage>
        <taxon>Eukaryota</taxon>
        <taxon>Fungi</taxon>
        <taxon>Dikarya</taxon>
        <taxon>Ascomycota</taxon>
        <taxon>Pezizomycotina</taxon>
        <taxon>Sordariomycetes</taxon>
        <taxon>Hypocreomycetidae</taxon>
        <taxon>Hypocreales</taxon>
        <taxon>Nectriaceae</taxon>
        <taxon>Fusarium</taxon>
        <taxon>Fusarium decemcellulare species complex</taxon>
    </lineage>
</organism>
<evidence type="ECO:0000313" key="2">
    <source>
        <dbReference type="Proteomes" id="UP001148629"/>
    </source>
</evidence>
<reference evidence="1" key="1">
    <citation type="submission" date="2022-08" db="EMBL/GenBank/DDBJ databases">
        <title>Genome Sequence of Fusarium decemcellulare.</title>
        <authorList>
            <person name="Buettner E."/>
        </authorList>
    </citation>
    <scope>NUCLEOTIDE SEQUENCE</scope>
    <source>
        <strain evidence="1">Babe19</strain>
    </source>
</reference>
<protein>
    <submittedName>
        <fullName evidence="1">Uncharacterized protein</fullName>
    </submittedName>
</protein>
<dbReference type="Proteomes" id="UP001148629">
    <property type="component" value="Unassembled WGS sequence"/>
</dbReference>
<dbReference type="EMBL" id="JANRMS010000155">
    <property type="protein sequence ID" value="KAJ3545320.1"/>
    <property type="molecule type" value="Genomic_DNA"/>
</dbReference>
<keyword evidence="2" id="KW-1185">Reference proteome</keyword>
<comment type="caution">
    <text evidence="1">The sequence shown here is derived from an EMBL/GenBank/DDBJ whole genome shotgun (WGS) entry which is preliminary data.</text>
</comment>